<evidence type="ECO:0000256" key="1">
    <source>
        <dbReference type="SAM" id="SignalP"/>
    </source>
</evidence>
<feature type="chain" id="PRO_5039185916" evidence="1">
    <location>
        <begin position="33"/>
        <end position="132"/>
    </location>
</feature>
<dbReference type="EMBL" id="MDHH01000001">
    <property type="protein sequence ID" value="OUE04985.1"/>
    <property type="molecule type" value="Genomic_DNA"/>
</dbReference>
<keyword evidence="3" id="KW-1185">Reference proteome</keyword>
<proteinExistence type="predicted"/>
<reference evidence="2 3" key="1">
    <citation type="submission" date="2016-08" db="EMBL/GenBank/DDBJ databases">
        <title>Genome sequence of Clavibacter michiganensis subsp. michiganensis strain CASJ007.</title>
        <authorList>
            <person name="Thapa S.P."/>
            <person name="Coaker G."/>
        </authorList>
    </citation>
    <scope>NUCLEOTIDE SEQUENCE [LARGE SCALE GENOMIC DNA]</scope>
    <source>
        <strain evidence="2">CASJ007</strain>
    </source>
</reference>
<comment type="caution">
    <text evidence="2">The sequence shown here is derived from an EMBL/GenBank/DDBJ whole genome shotgun (WGS) entry which is preliminary data.</text>
</comment>
<protein>
    <submittedName>
        <fullName evidence="2">Uncharacterized protein</fullName>
    </submittedName>
</protein>
<keyword evidence="1" id="KW-0732">Signal</keyword>
<dbReference type="Proteomes" id="UP000195062">
    <property type="component" value="Unassembled WGS sequence"/>
</dbReference>
<evidence type="ECO:0000313" key="3">
    <source>
        <dbReference type="Proteomes" id="UP000195062"/>
    </source>
</evidence>
<dbReference type="AlphaFoldDB" id="A0A251XNE0"/>
<gene>
    <name evidence="2" type="ORF">CMMCAS07_08545</name>
</gene>
<sequence length="132" mass="14069">MTTYRHSSSRRVRTLRAVSLMTAIAFSGVVVSQASYSAFVASTEIPDNSWSTETLSMQNDHATAPLFAEKDVSAGSSGQKYITIQWTNSVKAKLALYGKSSTKDPVLDNAINLTIKEGGFNAAGKFGLITGA</sequence>
<name>A0A251XNE0_CLAMM</name>
<evidence type="ECO:0000313" key="2">
    <source>
        <dbReference type="EMBL" id="OUE04985.1"/>
    </source>
</evidence>
<accession>A0A251XNE0</accession>
<feature type="signal peptide" evidence="1">
    <location>
        <begin position="1"/>
        <end position="32"/>
    </location>
</feature>
<organism evidence="2 3">
    <name type="scientific">Clavibacter michiganensis subsp. michiganensis</name>
    <dbReference type="NCBI Taxonomy" id="33013"/>
    <lineage>
        <taxon>Bacteria</taxon>
        <taxon>Bacillati</taxon>
        <taxon>Actinomycetota</taxon>
        <taxon>Actinomycetes</taxon>
        <taxon>Micrococcales</taxon>
        <taxon>Microbacteriaceae</taxon>
        <taxon>Clavibacter</taxon>
    </lineage>
</organism>